<dbReference type="Proteomes" id="UP000077245">
    <property type="component" value="Unassembled WGS sequence"/>
</dbReference>
<sequence>MKTMEWKDNRLVLIDQTKLPDELSYFTCKTYEDVIIAIKTMVVRGAPAIGVAAAFGMALGYLDGENLENVGKKLKASRPTAVNLFWAVDRILISDNPLEEAKKMYIEDIDTNLAIGRYGAEIIEKGDTILTHCNAGALACVDYGTALGVVRTAHHQDKDIKVICDETRPRGQGARLSVWEMQHEGIPVKLIPDVASGYLMMTHKINKVVIGADRVAFDGIVNKVGSFLVALAAKRFHIPFYVAAPLSTFDHEISIYDTEIEERSPDEVLYYGGCRIAPKNTEVINPAFDIVPDDLITGIITEKGIIHPKKFKEFFINLK</sequence>
<comment type="function">
    <text evidence="2">Catalyzes the interconversion of methylthioribose-1-phosphate (MTR-1-P) into methylthioribulose-1-phosphate (MTRu-1-P).</text>
</comment>
<dbReference type="NCBIfam" id="TIGR00524">
    <property type="entry name" value="eIF-2B_rel"/>
    <property type="match status" value="1"/>
</dbReference>
<feature type="site" description="Transition state stabilizer" evidence="2">
    <location>
        <position position="133"/>
    </location>
</feature>
<organism evidence="3 4">
    <name type="scientific">Methanobrevibacter curvatus</name>
    <dbReference type="NCBI Taxonomy" id="49547"/>
    <lineage>
        <taxon>Archaea</taxon>
        <taxon>Methanobacteriati</taxon>
        <taxon>Methanobacteriota</taxon>
        <taxon>Methanomada group</taxon>
        <taxon>Methanobacteria</taxon>
        <taxon>Methanobacteriales</taxon>
        <taxon>Methanobacteriaceae</taxon>
        <taxon>Methanobrevibacter</taxon>
    </lineage>
</organism>
<dbReference type="InterPro" id="IPR042529">
    <property type="entry name" value="IF_2B-like_C"/>
</dbReference>
<dbReference type="NCBIfam" id="NF004326">
    <property type="entry name" value="PRK05720.1"/>
    <property type="match status" value="1"/>
</dbReference>
<feature type="active site" description="Proton donor" evidence="2">
    <location>
        <position position="213"/>
    </location>
</feature>
<comment type="caution">
    <text evidence="3">The sequence shown here is derived from an EMBL/GenBank/DDBJ whole genome shotgun (WGS) entry which is preliminary data.</text>
</comment>
<dbReference type="STRING" id="49547.MBCUR_02520"/>
<reference evidence="3 4" key="1">
    <citation type="submission" date="2016-04" db="EMBL/GenBank/DDBJ databases">
        <title>Genome sequence of Methanobrevibacter curvatus DSM 11111.</title>
        <authorList>
            <person name="Poehlein A."/>
            <person name="Seedorf H."/>
            <person name="Daniel R."/>
        </authorList>
    </citation>
    <scope>NUCLEOTIDE SEQUENCE [LARGE SCALE GENOMIC DNA]</scope>
    <source>
        <strain evidence="3 4">DSM 11111</strain>
    </source>
</reference>
<feature type="binding site" evidence="2">
    <location>
        <position position="172"/>
    </location>
    <ligand>
        <name>substrate</name>
    </ligand>
</feature>
<keyword evidence="1 2" id="KW-0413">Isomerase</keyword>
<dbReference type="InterPro" id="IPR011559">
    <property type="entry name" value="Initiation_fac_2B_a/b/d"/>
</dbReference>
<dbReference type="Gene3D" id="1.20.120.420">
    <property type="entry name" value="translation initiation factor eif-2b, domain 1"/>
    <property type="match status" value="1"/>
</dbReference>
<dbReference type="Gene3D" id="3.40.50.10470">
    <property type="entry name" value="Translation initiation factor eif-2b, domain 2"/>
    <property type="match status" value="1"/>
</dbReference>
<dbReference type="EC" id="5.3.1.23" evidence="2"/>
<dbReference type="SUPFAM" id="SSF100950">
    <property type="entry name" value="NagB/RpiA/CoA transferase-like"/>
    <property type="match status" value="1"/>
</dbReference>
<keyword evidence="2" id="KW-0028">Amino-acid biosynthesis</keyword>
<dbReference type="Pfam" id="PF01008">
    <property type="entry name" value="IF-2B"/>
    <property type="match status" value="1"/>
</dbReference>
<dbReference type="FunFam" id="3.40.50.10470:FF:000006">
    <property type="entry name" value="Methylthioribose-1-phosphate isomerase"/>
    <property type="match status" value="1"/>
</dbReference>
<dbReference type="FunFam" id="1.20.120.420:FF:000003">
    <property type="entry name" value="Methylthioribose-1-phosphate isomerase"/>
    <property type="match status" value="1"/>
</dbReference>
<dbReference type="HAMAP" id="MF_01678">
    <property type="entry name" value="Salvage_MtnA"/>
    <property type="match status" value="1"/>
</dbReference>
<comment type="catalytic activity">
    <reaction evidence="2">
        <text>5-(methylsulfanyl)-alpha-D-ribose 1-phosphate = 5-(methylsulfanyl)-D-ribulose 1-phosphate</text>
        <dbReference type="Rhea" id="RHEA:19989"/>
        <dbReference type="ChEBI" id="CHEBI:58533"/>
        <dbReference type="ChEBI" id="CHEBI:58548"/>
        <dbReference type="EC" id="5.3.1.23"/>
    </reaction>
</comment>
<feature type="binding site" evidence="2">
    <location>
        <position position="78"/>
    </location>
    <ligand>
        <name>substrate</name>
    </ligand>
</feature>
<gene>
    <name evidence="3" type="primary">mtnA</name>
    <name evidence="3" type="ORF">MBCUR_02520</name>
</gene>
<dbReference type="InterPro" id="IPR005251">
    <property type="entry name" value="IF-M1Pi"/>
</dbReference>
<dbReference type="InterPro" id="IPR027363">
    <property type="entry name" value="M1Pi_N"/>
</dbReference>
<evidence type="ECO:0000313" key="4">
    <source>
        <dbReference type="Proteomes" id="UP000077245"/>
    </source>
</evidence>
<evidence type="ECO:0000256" key="1">
    <source>
        <dbReference type="ARBA" id="ARBA00023235"/>
    </source>
</evidence>
<comment type="similarity">
    <text evidence="2">Belongs to the EIF-2B alpha/beta/delta subunits family. MtnA subfamily.</text>
</comment>
<evidence type="ECO:0000256" key="2">
    <source>
        <dbReference type="HAMAP-Rule" id="MF_01678"/>
    </source>
</evidence>
<protein>
    <recommendedName>
        <fullName evidence="2">Putative methylthioribose-1-phosphate isomerase</fullName>
        <shortName evidence="2">M1Pi</shortName>
        <shortName evidence="2">MTR-1-P isomerase</shortName>
        <ecNumber evidence="2">5.3.1.23</ecNumber>
    </recommendedName>
    <alternativeName>
        <fullName evidence="2">MTNA-like protein</fullName>
        <shortName evidence="2">aMTNA</shortName>
    </alternativeName>
    <alternativeName>
        <fullName evidence="2">S-methyl-5-thioribose-1-phosphate isomerase</fullName>
    </alternativeName>
</protein>
<dbReference type="NCBIfam" id="TIGR00512">
    <property type="entry name" value="salvage_mtnA"/>
    <property type="match status" value="1"/>
</dbReference>
<dbReference type="InterPro" id="IPR000649">
    <property type="entry name" value="IF-2B-related"/>
</dbReference>
<dbReference type="EMBL" id="LWMV01000033">
    <property type="protein sequence ID" value="KZX15568.1"/>
    <property type="molecule type" value="Genomic_DNA"/>
</dbReference>
<dbReference type="PANTHER" id="PTHR43475:SF1">
    <property type="entry name" value="METHYLTHIORIBOSE-1-PHOSPHATE ISOMERASE"/>
    <property type="match status" value="1"/>
</dbReference>
<feature type="binding site" evidence="2">
    <location>
        <begin position="222"/>
        <end position="223"/>
    </location>
    <ligand>
        <name>substrate</name>
    </ligand>
</feature>
<feature type="binding site" evidence="2">
    <location>
        <begin position="44"/>
        <end position="46"/>
    </location>
    <ligand>
        <name>substrate</name>
    </ligand>
</feature>
<dbReference type="RefSeq" id="WP_067089217.1">
    <property type="nucleotide sequence ID" value="NZ_LWMV01000033.1"/>
</dbReference>
<dbReference type="InterPro" id="IPR037171">
    <property type="entry name" value="NagB/RpiA_transferase-like"/>
</dbReference>
<dbReference type="PANTHER" id="PTHR43475">
    <property type="entry name" value="METHYLTHIORIBOSE-1-PHOSPHATE ISOMERASE"/>
    <property type="match status" value="1"/>
</dbReference>
<dbReference type="OrthoDB" id="45195at2157"/>
<proteinExistence type="inferred from homology"/>
<accession>A0A166DG25</accession>
<dbReference type="AlphaFoldDB" id="A0A166DG25"/>
<dbReference type="GO" id="GO:0019509">
    <property type="term" value="P:L-methionine salvage from methylthioadenosine"/>
    <property type="evidence" value="ECO:0007669"/>
    <property type="project" value="UniProtKB-UniRule"/>
</dbReference>
<name>A0A166DG25_9EURY</name>
<dbReference type="GO" id="GO:0046523">
    <property type="term" value="F:S-methyl-5-thioribose-1-phosphate isomerase activity"/>
    <property type="evidence" value="ECO:0007669"/>
    <property type="project" value="UniProtKB-UniRule"/>
</dbReference>
<dbReference type="PATRIC" id="fig|49547.3.peg.266"/>
<keyword evidence="2" id="KW-0486">Methionine biosynthesis</keyword>
<evidence type="ECO:0000313" key="3">
    <source>
        <dbReference type="EMBL" id="KZX15568.1"/>
    </source>
</evidence>
<keyword evidence="4" id="KW-1185">Reference proteome</keyword>